<evidence type="ECO:0000313" key="3">
    <source>
        <dbReference type="Proteomes" id="UP001328107"/>
    </source>
</evidence>
<dbReference type="Gene3D" id="1.25.10.10">
    <property type="entry name" value="Leucine-rich Repeat Variant"/>
    <property type="match status" value="2"/>
</dbReference>
<organism evidence="2 3">
    <name type="scientific">Pristionchus mayeri</name>
    <dbReference type="NCBI Taxonomy" id="1317129"/>
    <lineage>
        <taxon>Eukaryota</taxon>
        <taxon>Metazoa</taxon>
        <taxon>Ecdysozoa</taxon>
        <taxon>Nematoda</taxon>
        <taxon>Chromadorea</taxon>
        <taxon>Rhabditida</taxon>
        <taxon>Rhabditina</taxon>
        <taxon>Diplogasteromorpha</taxon>
        <taxon>Diplogasteroidea</taxon>
        <taxon>Neodiplogasteridae</taxon>
        <taxon>Pristionchus</taxon>
    </lineage>
</organism>
<dbReference type="EMBL" id="BTRK01000003">
    <property type="protein sequence ID" value="GMR42680.1"/>
    <property type="molecule type" value="Genomic_DNA"/>
</dbReference>
<dbReference type="Proteomes" id="UP001328107">
    <property type="component" value="Unassembled WGS sequence"/>
</dbReference>
<evidence type="ECO:0008006" key="4">
    <source>
        <dbReference type="Google" id="ProtNLM"/>
    </source>
</evidence>
<keyword evidence="3" id="KW-1185">Reference proteome</keyword>
<dbReference type="InterPro" id="IPR016024">
    <property type="entry name" value="ARM-type_fold"/>
</dbReference>
<name>A0AAN5CEH2_9BILA</name>
<reference evidence="3" key="1">
    <citation type="submission" date="2022-10" db="EMBL/GenBank/DDBJ databases">
        <title>Genome assembly of Pristionchus species.</title>
        <authorList>
            <person name="Yoshida K."/>
            <person name="Sommer R.J."/>
        </authorList>
    </citation>
    <scope>NUCLEOTIDE SEQUENCE [LARGE SCALE GENOMIC DNA]</scope>
    <source>
        <strain evidence="3">RS5460</strain>
    </source>
</reference>
<dbReference type="SUPFAM" id="SSF48371">
    <property type="entry name" value="ARM repeat"/>
    <property type="match status" value="1"/>
</dbReference>
<evidence type="ECO:0000256" key="1">
    <source>
        <dbReference type="SAM" id="Coils"/>
    </source>
</evidence>
<dbReference type="AlphaFoldDB" id="A0AAN5CEH2"/>
<proteinExistence type="predicted"/>
<sequence>MQIESLKAIDCLHGLFHSGIETHLRSLITCYSTIIEKSGREFGEVMLSSLVSLCTTSPARVMKEAEDLLDSIISPFLINDLEEEWTPQIGSVHARRNAKRDHRTFCEESLRSIALSLGMDIVLPRLHRMASKLIVHVDWKKRISAMRGLFVVAELSEKVDEVVPCILPLLDDSFMELIVALRDAEHSFKFHQRLIGPLMEIFAAPVRYKPLFSVSLECFSHLGTAVGKNRLSNAAIEVMASLVPNLNVLLDEGPDFSGHVVRMATVMGEDFRPFLPPLMQSVTEVIRHSHVTIDNAGERRDGVRLRRKAKEAVCTLITQLNPFLGDSMIHYVEDLAMLAIAQLTMPEYNLYRESTADLFLAILLILKCHSDGGQLREMQWRTYWRALKEEIEMELNGGSEYNAANLMRILGKCIENLEILSREDRREIEELLLKRDDVEALRQVKREEKKMNDFYGIKQLNEDDWYDIEWEEKNASE</sequence>
<feature type="coiled-coil region" evidence="1">
    <location>
        <begin position="414"/>
        <end position="448"/>
    </location>
</feature>
<feature type="non-terminal residue" evidence="2">
    <location>
        <position position="477"/>
    </location>
</feature>
<comment type="caution">
    <text evidence="2">The sequence shown here is derived from an EMBL/GenBank/DDBJ whole genome shotgun (WGS) entry which is preliminary data.</text>
</comment>
<keyword evidence="1" id="KW-0175">Coiled coil</keyword>
<protein>
    <recommendedName>
        <fullName evidence="4">HEAT domain-containing protein</fullName>
    </recommendedName>
</protein>
<evidence type="ECO:0000313" key="2">
    <source>
        <dbReference type="EMBL" id="GMR42680.1"/>
    </source>
</evidence>
<accession>A0AAN5CEH2</accession>
<gene>
    <name evidence="2" type="ORF">PMAYCL1PPCAC_12875</name>
</gene>
<dbReference type="InterPro" id="IPR011989">
    <property type="entry name" value="ARM-like"/>
</dbReference>